<dbReference type="Gene3D" id="3.40.50.1820">
    <property type="entry name" value="alpha/beta hydrolase"/>
    <property type="match status" value="1"/>
</dbReference>
<keyword evidence="2" id="KW-0378">Hydrolase</keyword>
<feature type="domain" description="Peptidase S33 tripeptidyl aminopeptidase-like C-terminal" evidence="4">
    <location>
        <begin position="404"/>
        <end position="498"/>
    </location>
</feature>
<evidence type="ECO:0000256" key="2">
    <source>
        <dbReference type="ARBA" id="ARBA00022801"/>
    </source>
</evidence>
<evidence type="ECO:0000259" key="4">
    <source>
        <dbReference type="Pfam" id="PF08386"/>
    </source>
</evidence>
<dbReference type="Proteomes" id="UP001172673">
    <property type="component" value="Unassembled WGS sequence"/>
</dbReference>
<evidence type="ECO:0000313" key="6">
    <source>
        <dbReference type="Proteomes" id="UP001172673"/>
    </source>
</evidence>
<name>A0AA39CJD6_9EURO</name>
<feature type="signal peptide" evidence="3">
    <location>
        <begin position="1"/>
        <end position="17"/>
    </location>
</feature>
<keyword evidence="6" id="KW-1185">Reference proteome</keyword>
<sequence length="552" mass="59635">MLTPTFLLLSLLAQVFAHVTPYVRTNSQKVGDTKISWSTKCKALAGESATPFKCANFSVPLDYTKPKSTKTLDLTLVRVDATRKPVKGSVLFNPGGPGTSGLNFVLENAQELMTILGGHFNLIGFDPRGINNTLPFQCYKDQYKVTSFGSSNASDVTLGQQFAQAEIQALQCQAATKDIGGLVGTAFVARDMAQIVDALGEDGMLRYWGFSYGTVLGSTFSAMFPEKVDKVVLDGVANVHEYYAGLYNSDFLSLDDVVAGFYSGCFASRDCVLAKQAQNPDDLAQKVDALLENLKYNPIPLYTKASPALITYDTVKTAMWGAMSQPKTWPSWADGLNLLLAGNLTGFYEVLSAFSKPPDQSLEALYGIECGEQSLKVENLTDLAPEIAALAASSVWGGFDFGLSNAIQCVRWKQKAKEIYSGDWTIQTKNPIMFIGNTYDPVTPMVSAKNVSASFQSSVFLQHNGYGHTSLAQPGLCSARAVSAYFNEGVLPASDTICQHDDPLFSGETWQQALAPLSHNGTKASITKKDNEDALLLAALGKVGQSVHSHRK</sequence>
<proteinExistence type="inferred from homology"/>
<dbReference type="PANTHER" id="PTHR43248:SF25">
    <property type="entry name" value="AB HYDROLASE-1 DOMAIN-CONTAINING PROTEIN-RELATED"/>
    <property type="match status" value="1"/>
</dbReference>
<feature type="chain" id="PRO_5041460740" description="Peptidase S33 tripeptidyl aminopeptidase-like C-terminal domain-containing protein" evidence="3">
    <location>
        <begin position="18"/>
        <end position="552"/>
    </location>
</feature>
<reference evidence="5" key="1">
    <citation type="submission" date="2022-10" db="EMBL/GenBank/DDBJ databases">
        <title>Culturing micro-colonial fungi from biological soil crusts in the Mojave desert and describing Neophaeococcomyces mojavensis, and introducing the new genera and species Taxawa tesnikishii.</title>
        <authorList>
            <person name="Kurbessoian T."/>
            <person name="Stajich J.E."/>
        </authorList>
    </citation>
    <scope>NUCLEOTIDE SEQUENCE</scope>
    <source>
        <strain evidence="5">TK_41</strain>
    </source>
</reference>
<dbReference type="GO" id="GO:0016787">
    <property type="term" value="F:hydrolase activity"/>
    <property type="evidence" value="ECO:0007669"/>
    <property type="project" value="UniProtKB-KW"/>
</dbReference>
<dbReference type="InterPro" id="IPR013595">
    <property type="entry name" value="Pept_S33_TAP-like_C"/>
</dbReference>
<accession>A0AA39CJD6</accession>
<evidence type="ECO:0000256" key="3">
    <source>
        <dbReference type="SAM" id="SignalP"/>
    </source>
</evidence>
<dbReference type="InterPro" id="IPR029058">
    <property type="entry name" value="AB_hydrolase_fold"/>
</dbReference>
<evidence type="ECO:0000313" key="5">
    <source>
        <dbReference type="EMBL" id="KAJ9610427.1"/>
    </source>
</evidence>
<keyword evidence="3" id="KW-0732">Signal</keyword>
<dbReference type="InterPro" id="IPR051601">
    <property type="entry name" value="Serine_prot/Carboxylest_S33"/>
</dbReference>
<organism evidence="5 6">
    <name type="scientific">Cladophialophora chaetospira</name>
    <dbReference type="NCBI Taxonomy" id="386627"/>
    <lineage>
        <taxon>Eukaryota</taxon>
        <taxon>Fungi</taxon>
        <taxon>Dikarya</taxon>
        <taxon>Ascomycota</taxon>
        <taxon>Pezizomycotina</taxon>
        <taxon>Eurotiomycetes</taxon>
        <taxon>Chaetothyriomycetidae</taxon>
        <taxon>Chaetothyriales</taxon>
        <taxon>Herpotrichiellaceae</taxon>
        <taxon>Cladophialophora</taxon>
    </lineage>
</organism>
<comment type="similarity">
    <text evidence="1">Belongs to the peptidase S33 family.</text>
</comment>
<gene>
    <name evidence="5" type="ORF">H2200_005204</name>
</gene>
<dbReference type="AlphaFoldDB" id="A0AA39CJD6"/>
<protein>
    <recommendedName>
        <fullName evidence="4">Peptidase S33 tripeptidyl aminopeptidase-like C-terminal domain-containing protein</fullName>
    </recommendedName>
</protein>
<dbReference type="EMBL" id="JAPDRK010000007">
    <property type="protein sequence ID" value="KAJ9610427.1"/>
    <property type="molecule type" value="Genomic_DNA"/>
</dbReference>
<dbReference type="Pfam" id="PF08386">
    <property type="entry name" value="Abhydrolase_4"/>
    <property type="match status" value="1"/>
</dbReference>
<evidence type="ECO:0000256" key="1">
    <source>
        <dbReference type="ARBA" id="ARBA00010088"/>
    </source>
</evidence>
<dbReference type="SUPFAM" id="SSF53474">
    <property type="entry name" value="alpha/beta-Hydrolases"/>
    <property type="match status" value="1"/>
</dbReference>
<comment type="caution">
    <text evidence="5">The sequence shown here is derived from an EMBL/GenBank/DDBJ whole genome shotgun (WGS) entry which is preliminary data.</text>
</comment>
<dbReference type="PANTHER" id="PTHR43248">
    <property type="entry name" value="2-SUCCINYL-6-HYDROXY-2,4-CYCLOHEXADIENE-1-CARBOXYLATE SYNTHASE"/>
    <property type="match status" value="1"/>
</dbReference>